<evidence type="ECO:0000256" key="4">
    <source>
        <dbReference type="ARBA" id="ARBA00022576"/>
    </source>
</evidence>
<dbReference type="InterPro" id="IPR015424">
    <property type="entry name" value="PyrdxlP-dep_Trfase"/>
</dbReference>
<proteinExistence type="inferred from homology"/>
<dbReference type="GO" id="GO:0008483">
    <property type="term" value="F:transaminase activity"/>
    <property type="evidence" value="ECO:0007669"/>
    <property type="project" value="UniProtKB-KW"/>
</dbReference>
<comment type="cofactor">
    <cofactor evidence="1 7">
        <name>pyridoxal 5'-phosphate</name>
        <dbReference type="ChEBI" id="CHEBI:597326"/>
    </cofactor>
</comment>
<evidence type="ECO:0000256" key="3">
    <source>
        <dbReference type="ARBA" id="ARBA00011738"/>
    </source>
</evidence>
<name>A0ABS9NQT5_9NEIS</name>
<keyword evidence="10" id="KW-1185">Reference proteome</keyword>
<evidence type="ECO:0000256" key="5">
    <source>
        <dbReference type="ARBA" id="ARBA00022679"/>
    </source>
</evidence>
<evidence type="ECO:0000256" key="7">
    <source>
        <dbReference type="RuleBase" id="RU000481"/>
    </source>
</evidence>
<dbReference type="InterPro" id="IPR015422">
    <property type="entry name" value="PyrdxlP-dep_Trfase_small"/>
</dbReference>
<dbReference type="InterPro" id="IPR015421">
    <property type="entry name" value="PyrdxlP-dep_Trfase_major"/>
</dbReference>
<dbReference type="EMBL" id="JAKOOW010000033">
    <property type="protein sequence ID" value="MCG6504663.1"/>
    <property type="molecule type" value="Genomic_DNA"/>
</dbReference>
<keyword evidence="6" id="KW-0663">Pyridoxal phosphate</keyword>
<dbReference type="Proteomes" id="UP001298424">
    <property type="component" value="Unassembled WGS sequence"/>
</dbReference>
<accession>A0ABS9NQT5</accession>
<dbReference type="Gene3D" id="3.40.640.10">
    <property type="entry name" value="Type I PLP-dependent aspartate aminotransferase-like (Major domain)"/>
    <property type="match status" value="1"/>
</dbReference>
<gene>
    <name evidence="9" type="ORF">MB824_09160</name>
</gene>
<comment type="caution">
    <text evidence="9">The sequence shown here is derived from an EMBL/GenBank/DDBJ whole genome shotgun (WGS) entry which is preliminary data.</text>
</comment>
<dbReference type="EC" id="2.6.1.-" evidence="7"/>
<evidence type="ECO:0000256" key="6">
    <source>
        <dbReference type="ARBA" id="ARBA00022898"/>
    </source>
</evidence>
<evidence type="ECO:0000256" key="1">
    <source>
        <dbReference type="ARBA" id="ARBA00001933"/>
    </source>
</evidence>
<comment type="similarity">
    <text evidence="2 7">Belongs to the class-I pyridoxal-phosphate-dependent aminotransferase family.</text>
</comment>
<organism evidence="9 10">
    <name type="scientific">Kingella pumchi</name>
    <dbReference type="NCBI Taxonomy" id="2779506"/>
    <lineage>
        <taxon>Bacteria</taxon>
        <taxon>Pseudomonadati</taxon>
        <taxon>Pseudomonadota</taxon>
        <taxon>Betaproteobacteria</taxon>
        <taxon>Neisseriales</taxon>
        <taxon>Neisseriaceae</taxon>
        <taxon>Kingella</taxon>
    </lineage>
</organism>
<reference evidence="9 10" key="1">
    <citation type="submission" date="2022-02" db="EMBL/GenBank/DDBJ databases">
        <title>Genome sequence data of Kingella unionensis sp. nov. strain CICC 24913 (CCUG 75125).</title>
        <authorList>
            <person name="Xiao M."/>
        </authorList>
    </citation>
    <scope>NUCLEOTIDE SEQUENCE [LARGE SCALE GENOMIC DNA]</scope>
    <source>
        <strain evidence="9 10">CICC 24913</strain>
    </source>
</reference>
<feature type="domain" description="Aminotransferase class I/classII large" evidence="8">
    <location>
        <begin position="27"/>
        <end position="391"/>
    </location>
</feature>
<evidence type="ECO:0000313" key="10">
    <source>
        <dbReference type="Proteomes" id="UP001298424"/>
    </source>
</evidence>
<dbReference type="InterPro" id="IPR004838">
    <property type="entry name" value="NHTrfase_class1_PyrdxlP-BS"/>
</dbReference>
<comment type="subunit">
    <text evidence="3">Homodimer.</text>
</comment>
<evidence type="ECO:0000259" key="8">
    <source>
        <dbReference type="Pfam" id="PF00155"/>
    </source>
</evidence>
<dbReference type="SUPFAM" id="SSF53383">
    <property type="entry name" value="PLP-dependent transferases"/>
    <property type="match status" value="1"/>
</dbReference>
<dbReference type="Gene3D" id="3.90.1150.10">
    <property type="entry name" value="Aspartate Aminotransferase, domain 1"/>
    <property type="match status" value="1"/>
</dbReference>
<dbReference type="NCBIfam" id="NF006719">
    <property type="entry name" value="PRK09257.1"/>
    <property type="match status" value="1"/>
</dbReference>
<dbReference type="PRINTS" id="PR00799">
    <property type="entry name" value="TRANSAMINASE"/>
</dbReference>
<dbReference type="InterPro" id="IPR004839">
    <property type="entry name" value="Aminotransferase_I/II_large"/>
</dbReference>
<dbReference type="RefSeq" id="WP_238748180.1">
    <property type="nucleotide sequence ID" value="NZ_JAKOOW010000033.1"/>
</dbReference>
<evidence type="ECO:0000256" key="2">
    <source>
        <dbReference type="ARBA" id="ARBA00007441"/>
    </source>
</evidence>
<dbReference type="PROSITE" id="PS00105">
    <property type="entry name" value="AA_TRANSFER_CLASS_1"/>
    <property type="match status" value="1"/>
</dbReference>
<dbReference type="PANTHER" id="PTHR11879">
    <property type="entry name" value="ASPARTATE AMINOTRANSFERASE"/>
    <property type="match status" value="1"/>
</dbReference>
<protein>
    <recommendedName>
        <fullName evidence="7">Aminotransferase</fullName>
        <ecNumber evidence="7">2.6.1.-</ecNumber>
    </recommendedName>
</protein>
<keyword evidence="5 7" id="KW-0808">Transferase</keyword>
<dbReference type="InterPro" id="IPR000796">
    <property type="entry name" value="Asp_trans"/>
</dbReference>
<dbReference type="PANTHER" id="PTHR11879:SF37">
    <property type="entry name" value="AROMATIC-AMINO-ACID AMINOTRANSFERASE"/>
    <property type="match status" value="1"/>
</dbReference>
<dbReference type="CDD" id="cd00609">
    <property type="entry name" value="AAT_like"/>
    <property type="match status" value="1"/>
</dbReference>
<evidence type="ECO:0000313" key="9">
    <source>
        <dbReference type="EMBL" id="MCG6504663.1"/>
    </source>
</evidence>
<dbReference type="Pfam" id="PF00155">
    <property type="entry name" value="Aminotran_1_2"/>
    <property type="match status" value="1"/>
</dbReference>
<keyword evidence="4 7" id="KW-0032">Aminotransferase</keyword>
<sequence>MFSHLTPYAGDPILSLVEAFSQDPRSDKTNLAIGVYCDENGRLVLPEAVRRAAEALPAAALSYAPMEGYAAFRQAAAQMLFGSAHAVIREGRLATAQTLGGSGALKLGADLLRETLADARAYVSDPTWDNHRGIFAGAGFSVADYPYYRAETAELDFAALTAFLDTLPAHSVVLLHPCCHNPTGIDPTPAQWDEILDLMARRRLIAFMDLAYQGFGSGFDDDAYAVRRAADIGLPLLVSYSFSKNMSLYAQRIGLLAVVCPDRAQAELVQGRLKAAVRRIYSSPPAYGALLAQAVLTDDALKRQWQDEVAAMRGRIGAMRQALYDALAGNAAWQQDAARFVRQRGMFGYTGLNAEQVQRLRRDYGIYLPASGRLCIAGLNPDNLENTAAALKAVKAA</sequence>